<name>A0A0F9I9G2_9ZZZZ</name>
<accession>A0A0F9I9G2</accession>
<comment type="caution">
    <text evidence="1">The sequence shown here is derived from an EMBL/GenBank/DDBJ whole genome shotgun (WGS) entry which is preliminary data.</text>
</comment>
<organism evidence="1">
    <name type="scientific">marine sediment metagenome</name>
    <dbReference type="NCBI Taxonomy" id="412755"/>
    <lineage>
        <taxon>unclassified sequences</taxon>
        <taxon>metagenomes</taxon>
        <taxon>ecological metagenomes</taxon>
    </lineage>
</organism>
<reference evidence="1" key="1">
    <citation type="journal article" date="2015" name="Nature">
        <title>Complex archaea that bridge the gap between prokaryotes and eukaryotes.</title>
        <authorList>
            <person name="Spang A."/>
            <person name="Saw J.H."/>
            <person name="Jorgensen S.L."/>
            <person name="Zaremba-Niedzwiedzka K."/>
            <person name="Martijn J."/>
            <person name="Lind A.E."/>
            <person name="van Eijk R."/>
            <person name="Schleper C."/>
            <person name="Guy L."/>
            <person name="Ettema T.J."/>
        </authorList>
    </citation>
    <scope>NUCLEOTIDE SEQUENCE</scope>
</reference>
<dbReference type="EMBL" id="LAZR01012993">
    <property type="protein sequence ID" value="KKM24102.1"/>
    <property type="molecule type" value="Genomic_DNA"/>
</dbReference>
<proteinExistence type="predicted"/>
<evidence type="ECO:0000313" key="1">
    <source>
        <dbReference type="EMBL" id="KKM24102.1"/>
    </source>
</evidence>
<dbReference type="AlphaFoldDB" id="A0A0F9I9G2"/>
<sequence length="60" mass="6867">MTIPSPHRTRHRGVWATVLPWVVRKRAAQGSWGLPQPSQGWQTWFGPRVLLSRQPPPMKG</sequence>
<gene>
    <name evidence="1" type="ORF">LCGC14_1608520</name>
</gene>
<protein>
    <submittedName>
        <fullName evidence="1">Uncharacterized protein</fullName>
    </submittedName>
</protein>